<dbReference type="EMBL" id="JALJOU010000003">
    <property type="protein sequence ID" value="KAK9845358.1"/>
    <property type="molecule type" value="Genomic_DNA"/>
</dbReference>
<dbReference type="Pfam" id="PF14295">
    <property type="entry name" value="PAN_4"/>
    <property type="match status" value="1"/>
</dbReference>
<feature type="signal peptide" evidence="2">
    <location>
        <begin position="1"/>
        <end position="32"/>
    </location>
</feature>
<reference evidence="4 5" key="1">
    <citation type="journal article" date="2024" name="Nat. Commun.">
        <title>Phylogenomics reveals the evolutionary origins of lichenization in chlorophyte algae.</title>
        <authorList>
            <person name="Puginier C."/>
            <person name="Libourel C."/>
            <person name="Otte J."/>
            <person name="Skaloud P."/>
            <person name="Haon M."/>
            <person name="Grisel S."/>
            <person name="Petersen M."/>
            <person name="Berrin J.G."/>
            <person name="Delaux P.M."/>
            <person name="Dal Grande F."/>
            <person name="Keller J."/>
        </authorList>
    </citation>
    <scope>NUCLEOTIDE SEQUENCE [LARGE SCALE GENOMIC DNA]</scope>
    <source>
        <strain evidence="4 5">SAG 245.80</strain>
    </source>
</reference>
<protein>
    <recommendedName>
        <fullName evidence="3">Apple domain-containing protein</fullName>
    </recommendedName>
</protein>
<dbReference type="InterPro" id="IPR003609">
    <property type="entry name" value="Pan_app"/>
</dbReference>
<feature type="compositionally biased region" description="Low complexity" evidence="1">
    <location>
        <begin position="481"/>
        <end position="497"/>
    </location>
</feature>
<proteinExistence type="predicted"/>
<evidence type="ECO:0000259" key="3">
    <source>
        <dbReference type="Pfam" id="PF14295"/>
    </source>
</evidence>
<keyword evidence="5" id="KW-1185">Reference proteome</keyword>
<accession>A0AAW1SIM6</accession>
<feature type="compositionally biased region" description="Pro residues" evidence="1">
    <location>
        <begin position="298"/>
        <end position="311"/>
    </location>
</feature>
<feature type="compositionally biased region" description="Low complexity" evidence="1">
    <location>
        <begin position="284"/>
        <end position="297"/>
    </location>
</feature>
<dbReference type="Proteomes" id="UP001445335">
    <property type="component" value="Unassembled WGS sequence"/>
</dbReference>
<feature type="region of interest" description="Disordered" evidence="1">
    <location>
        <begin position="481"/>
        <end position="529"/>
    </location>
</feature>
<feature type="region of interest" description="Disordered" evidence="1">
    <location>
        <begin position="548"/>
        <end position="567"/>
    </location>
</feature>
<gene>
    <name evidence="4" type="ORF">WJX81_004323</name>
</gene>
<dbReference type="AlphaFoldDB" id="A0AAW1SIM6"/>
<feature type="compositionally biased region" description="Gly residues" evidence="1">
    <location>
        <begin position="557"/>
        <end position="567"/>
    </location>
</feature>
<evidence type="ECO:0000256" key="2">
    <source>
        <dbReference type="SAM" id="SignalP"/>
    </source>
</evidence>
<comment type="caution">
    <text evidence="4">The sequence shown here is derived from an EMBL/GenBank/DDBJ whole genome shotgun (WGS) entry which is preliminary data.</text>
</comment>
<feature type="chain" id="PRO_5043430234" description="Apple domain-containing protein" evidence="2">
    <location>
        <begin position="33"/>
        <end position="621"/>
    </location>
</feature>
<feature type="compositionally biased region" description="Low complexity" evidence="1">
    <location>
        <begin position="600"/>
        <end position="621"/>
    </location>
</feature>
<sequence>MLQDALIRRCLPYRERLFVLLALAACLSTSVCEVNFGTPYNAILTPPLSNVESQAQGGTAGFLLSSNNQTFTYYLTLNRLLQGDAVLWAALVRGTSSRSGGVLYYVYGSPDAPANLEVSEADSSFTLRQHLLTPEQVAQGTVPWDMFINTLLPSGQVFVGVATRNWPAPSSMLTGQLLPGTLAGRVAALQGALGLGSSRTLPALPAALGPPMATATPGPTVLATATPGPTLLATATPGPIAVAPNASYPVFRYPSRPGGVPGSAAASPAAAPAQVTPVPNPLQPGGAATAAAFLPTTTPKPPPGAPPPPPRMQRHFDAREEAAAAAQIAAAQASSRAPAPAPAVQDDGCHSVEGYYAGNAVIVLDVNSNNRVNGNLYPNVSSAGDCCAACRTDIQCNVWVYCDGEAGCGACSESSFGYRGQTGNSARFGPGGGCTPGNGFPRGTCSLKVLSDPTNPSLVAEEAGQHYLSGTIVRSDLSFGGAGASSGAPPGSSSVSGTGSGSGSGVFDTSAGGDGGSAAPGGPPASSAPSTPGCVGYACNVGGASDRPDAATAAPAAGGGSQGGSGSGGGNCVGYACSIASSGGAGPYGTQSYGGAAGGRPTASPPSTGRSGGPSTCLAGR</sequence>
<name>A0AAW1SIM6_9CHLO</name>
<evidence type="ECO:0000313" key="5">
    <source>
        <dbReference type="Proteomes" id="UP001445335"/>
    </source>
</evidence>
<keyword evidence="2" id="KW-0732">Signal</keyword>
<evidence type="ECO:0000256" key="1">
    <source>
        <dbReference type="SAM" id="MobiDB-lite"/>
    </source>
</evidence>
<feature type="region of interest" description="Disordered" evidence="1">
    <location>
        <begin position="273"/>
        <end position="313"/>
    </location>
</feature>
<feature type="region of interest" description="Disordered" evidence="1">
    <location>
        <begin position="588"/>
        <end position="621"/>
    </location>
</feature>
<feature type="domain" description="Apple" evidence="3">
    <location>
        <begin position="375"/>
        <end position="406"/>
    </location>
</feature>
<evidence type="ECO:0000313" key="4">
    <source>
        <dbReference type="EMBL" id="KAK9845358.1"/>
    </source>
</evidence>
<organism evidence="4 5">
    <name type="scientific">Elliptochloris bilobata</name>
    <dbReference type="NCBI Taxonomy" id="381761"/>
    <lineage>
        <taxon>Eukaryota</taxon>
        <taxon>Viridiplantae</taxon>
        <taxon>Chlorophyta</taxon>
        <taxon>core chlorophytes</taxon>
        <taxon>Trebouxiophyceae</taxon>
        <taxon>Trebouxiophyceae incertae sedis</taxon>
        <taxon>Elliptochloris clade</taxon>
        <taxon>Elliptochloris</taxon>
    </lineage>
</organism>